<keyword evidence="2" id="KW-1185">Reference proteome</keyword>
<gene>
    <name evidence="1" type="ORF">LVJ94_25935</name>
</gene>
<reference evidence="1" key="1">
    <citation type="submission" date="2021-12" db="EMBL/GenBank/DDBJ databases">
        <title>Discovery of the Pendulisporaceae a myxobacterial family with distinct sporulation behavior and unique specialized metabolism.</title>
        <authorList>
            <person name="Garcia R."/>
            <person name="Popoff A."/>
            <person name="Bader C.D."/>
            <person name="Loehr J."/>
            <person name="Walesch S."/>
            <person name="Walt C."/>
            <person name="Boldt J."/>
            <person name="Bunk B."/>
            <person name="Haeckl F.J.F.P.J."/>
            <person name="Gunesch A.P."/>
            <person name="Birkelbach J."/>
            <person name="Nuebel U."/>
            <person name="Pietschmann T."/>
            <person name="Bach T."/>
            <person name="Mueller R."/>
        </authorList>
    </citation>
    <scope>NUCLEOTIDE SEQUENCE</scope>
    <source>
        <strain evidence="1">MSr11367</strain>
    </source>
</reference>
<evidence type="ECO:0000313" key="1">
    <source>
        <dbReference type="EMBL" id="WXB10655.1"/>
    </source>
</evidence>
<proteinExistence type="predicted"/>
<sequence length="496" mass="53683">MNTPLPNLPCKAKIISFESGDGVGTLEIEGGAHVRFGGSACIGFMPDVGLVCWLIETKPNPVGGGIRAKTVNLTGAWEPDRLTQLDERNRQAQEWKQKEQDLLQSAGIKDLRATSCHDLPNMAADTRKMLAATLMAWKREGHFFDELFTRLVEVSPDVFHPYLSDLDAKREPESLAYVDAPFDAVAPLVRMLDDATEPPRRVQLEVGKVSTVLNARRDMGAASNEVGGAMLALARSGHPKAREAISSWFKRAPETAGDEAAGLLFQAGFGVAADGTLARTHSIAAYELRPVEKPARGEKKGLLSSVLRAFGARSESRSPAGSMWGTGRSLCGACHVPLIRVLKIGTAFVPHVLPDGLADEIEIWTCRNCVAVDFNPYYVKLGQAPESIFRDPPSSDFKPSIQHDSVSSEPAAVMSVPAPSRVNYMFAQERELNRVGGAPSWIQGADAVPCLMCGAVMPFLCQFADPPDDMWSGDCGMLYAFFCVDCRVVGTTVQCS</sequence>
<name>A0ABZ2LIT1_9BACT</name>
<organism evidence="1 2">
    <name type="scientific">Pendulispora rubella</name>
    <dbReference type="NCBI Taxonomy" id="2741070"/>
    <lineage>
        <taxon>Bacteria</taxon>
        <taxon>Pseudomonadati</taxon>
        <taxon>Myxococcota</taxon>
        <taxon>Myxococcia</taxon>
        <taxon>Myxococcales</taxon>
        <taxon>Sorangiineae</taxon>
        <taxon>Pendulisporaceae</taxon>
        <taxon>Pendulispora</taxon>
    </lineage>
</organism>
<protein>
    <recommendedName>
        <fullName evidence="3">DUF1963 domain-containing protein</fullName>
    </recommendedName>
</protein>
<evidence type="ECO:0008006" key="3">
    <source>
        <dbReference type="Google" id="ProtNLM"/>
    </source>
</evidence>
<dbReference type="EMBL" id="CP089983">
    <property type="protein sequence ID" value="WXB10655.1"/>
    <property type="molecule type" value="Genomic_DNA"/>
</dbReference>
<dbReference type="Proteomes" id="UP001374803">
    <property type="component" value="Chromosome"/>
</dbReference>
<accession>A0ABZ2LIT1</accession>
<dbReference type="RefSeq" id="WP_394840328.1">
    <property type="nucleotide sequence ID" value="NZ_CP089929.1"/>
</dbReference>
<evidence type="ECO:0000313" key="2">
    <source>
        <dbReference type="Proteomes" id="UP001374803"/>
    </source>
</evidence>